<dbReference type="InterPro" id="IPR038232">
    <property type="entry name" value="PknH-like_Extracell_sf"/>
</dbReference>
<dbReference type="EMBL" id="CP092365">
    <property type="protein sequence ID" value="ULN52303.1"/>
    <property type="molecule type" value="Genomic_DNA"/>
</dbReference>
<evidence type="ECO:0000259" key="1">
    <source>
        <dbReference type="Pfam" id="PF14032"/>
    </source>
</evidence>
<feature type="domain" description="PknH-like extracellular" evidence="1">
    <location>
        <begin position="32"/>
        <end position="216"/>
    </location>
</feature>
<dbReference type="InterPro" id="IPR026954">
    <property type="entry name" value="PknH-like_Extracell"/>
</dbReference>
<evidence type="ECO:0000313" key="2">
    <source>
        <dbReference type="EMBL" id="ULN52303.1"/>
    </source>
</evidence>
<keyword evidence="3" id="KW-1185">Reference proteome</keyword>
<reference evidence="2" key="1">
    <citation type="submission" date="2022-08" db="EMBL/GenBank/DDBJ databases">
        <title>Complete genome sequence of 14 non-tuberculosis mycobacteria type-strains.</title>
        <authorList>
            <person name="Igarashi Y."/>
            <person name="Osugi A."/>
            <person name="Mitarai S."/>
        </authorList>
    </citation>
    <scope>NUCLEOTIDE SEQUENCE</scope>
    <source>
        <strain evidence="2">DSM 45575</strain>
    </source>
</reference>
<name>A0ABY3U0A4_9MYCO</name>
<organism evidence="2 3">
    <name type="scientific">Mycolicibacillus parakoreensis</name>
    <dbReference type="NCBI Taxonomy" id="1069221"/>
    <lineage>
        <taxon>Bacteria</taxon>
        <taxon>Bacillati</taxon>
        <taxon>Actinomycetota</taxon>
        <taxon>Actinomycetes</taxon>
        <taxon>Mycobacteriales</taxon>
        <taxon>Mycobacteriaceae</taxon>
        <taxon>Mycolicibacillus</taxon>
    </lineage>
</organism>
<protein>
    <submittedName>
        <fullName evidence="2">Sensor domain-containing protein</fullName>
    </submittedName>
</protein>
<accession>A0ABY3U0A4</accession>
<dbReference type="PROSITE" id="PS51257">
    <property type="entry name" value="PROKAR_LIPOPROTEIN"/>
    <property type="match status" value="1"/>
</dbReference>
<dbReference type="Gene3D" id="3.40.1000.70">
    <property type="entry name" value="PknH-like extracellular domain"/>
    <property type="match status" value="1"/>
</dbReference>
<gene>
    <name evidence="2" type="ORF">MIU77_15860</name>
</gene>
<evidence type="ECO:0000313" key="3">
    <source>
        <dbReference type="Proteomes" id="UP001055200"/>
    </source>
</evidence>
<proteinExistence type="predicted"/>
<sequence>MRDRARWGWPIPAVVALALSAGCTHLVDGTAVKAVPALAVGATEVGELVGAELANTTADVAPPEPVTVDPKDCAVAAGPSTTAVYTPGWTQYHLVTMQEAADYWDHSVTQTAGKYPDEAAARTVFDALVAGVRDCTGDTRATATDALDESTSTWTFHFDGEPDQTAARWTAAQDGSHNWSCFREARLTGAWVVQSAVCQVGNGRPAATALAEQVAANVADR</sequence>
<dbReference type="Proteomes" id="UP001055200">
    <property type="component" value="Chromosome"/>
</dbReference>
<dbReference type="Pfam" id="PF14032">
    <property type="entry name" value="PknH_C"/>
    <property type="match status" value="1"/>
</dbReference>
<dbReference type="RefSeq" id="WP_240170577.1">
    <property type="nucleotide sequence ID" value="NZ_CP092365.1"/>
</dbReference>